<reference evidence="9" key="2">
    <citation type="submission" date="2022-06" db="EMBL/GenBank/DDBJ databases">
        <authorList>
            <person name="Holder M.E."/>
            <person name="Ajami N.J."/>
            <person name="Petrosino J.F."/>
        </authorList>
    </citation>
    <scope>NUCLEOTIDE SEQUENCE</scope>
    <source>
        <strain evidence="9">RMA 8861</strain>
    </source>
</reference>
<dbReference type="SUPFAM" id="SSF109604">
    <property type="entry name" value="HD-domain/PDEase-like"/>
    <property type="match status" value="1"/>
</dbReference>
<dbReference type="NCBIfam" id="TIGR00488">
    <property type="entry name" value="bis(5'-nucleosyl)-tetraphosphatase (symmetrical) YqeK"/>
    <property type="match status" value="1"/>
</dbReference>
<dbReference type="GeneID" id="303561147"/>
<dbReference type="InterPro" id="IPR006674">
    <property type="entry name" value="HD_domain"/>
</dbReference>
<evidence type="ECO:0000313" key="8">
    <source>
        <dbReference type="EMBL" id="AYE34830.1"/>
    </source>
</evidence>
<dbReference type="Proteomes" id="UP000280586">
    <property type="component" value="Chromosome"/>
</dbReference>
<dbReference type="RefSeq" id="WP_066674141.1">
    <property type="nucleotide sequence ID" value="NZ_CABMIZ010000004.1"/>
</dbReference>
<accession>A0A9N7PJN7</accession>
<name>A0A9N7PJN7_CLOSE</name>
<dbReference type="EC" id="3.6.1.41" evidence="1"/>
<evidence type="ECO:0000313" key="11">
    <source>
        <dbReference type="Proteomes" id="UP001055437"/>
    </source>
</evidence>
<reference evidence="8 10" key="1">
    <citation type="submission" date="2017-09" db="EMBL/GenBank/DDBJ databases">
        <authorList>
            <person name="Thomas P."/>
            <person name="Seyboldt C."/>
        </authorList>
    </citation>
    <scope>NUCLEOTIDE SEQUENCE [LARGE SCALE GENOMIC DNA]</scope>
    <source>
        <strain evidence="8 10">DSM 7534</strain>
    </source>
</reference>
<evidence type="ECO:0000313" key="9">
    <source>
        <dbReference type="EMBL" id="USS01424.1"/>
    </source>
</evidence>
<dbReference type="SMART" id="SM00471">
    <property type="entry name" value="HDc"/>
    <property type="match status" value="1"/>
</dbReference>
<comment type="catalytic activity">
    <reaction evidence="6">
        <text>P(1),P(4)-bis(5'-adenosyl) tetraphosphate + H2O = 2 ADP + 2 H(+)</text>
        <dbReference type="Rhea" id="RHEA:24252"/>
        <dbReference type="ChEBI" id="CHEBI:15377"/>
        <dbReference type="ChEBI" id="CHEBI:15378"/>
        <dbReference type="ChEBI" id="CHEBI:58141"/>
        <dbReference type="ChEBI" id="CHEBI:456216"/>
        <dbReference type="EC" id="3.6.1.41"/>
    </reaction>
</comment>
<keyword evidence="11" id="KW-1185">Reference proteome</keyword>
<dbReference type="CDD" id="cd00077">
    <property type="entry name" value="HDc"/>
    <property type="match status" value="1"/>
</dbReference>
<dbReference type="Pfam" id="PF01966">
    <property type="entry name" value="HD"/>
    <property type="match status" value="1"/>
</dbReference>
<dbReference type="EMBL" id="CP099799">
    <property type="protein sequence ID" value="USS01424.1"/>
    <property type="molecule type" value="Genomic_DNA"/>
</dbReference>
<evidence type="ECO:0000259" key="7">
    <source>
        <dbReference type="PROSITE" id="PS51831"/>
    </source>
</evidence>
<dbReference type="InterPro" id="IPR005249">
    <property type="entry name" value="YqeK"/>
</dbReference>
<dbReference type="InterPro" id="IPR051094">
    <property type="entry name" value="Diverse_Catalytic_Enzymes"/>
</dbReference>
<dbReference type="InterPro" id="IPR003607">
    <property type="entry name" value="HD/PDEase_dom"/>
</dbReference>
<evidence type="ECO:0000256" key="1">
    <source>
        <dbReference type="ARBA" id="ARBA00012506"/>
    </source>
</evidence>
<sequence length="188" mass="21659">MYDVNEIKNYLKNNLVESRFNHTLGVVETSIKLAKINDVDLNKAKIAALIHDVAKNKTVDEMKKIIDENKIKLSYDEENTPELWHSIIAPIIGREVFNIDDEEILSAVRWHTTGKENMSTLDKIVYIADMIEPNRRFPGVEKIRSTAFKNLDEGILMALTHTTRYLLDKGFTIDINSIKARNYLLLNK</sequence>
<dbReference type="PANTHER" id="PTHR35795">
    <property type="entry name" value="SLR1885 PROTEIN"/>
    <property type="match status" value="1"/>
</dbReference>
<dbReference type="EMBL" id="CP023671">
    <property type="protein sequence ID" value="AYE34830.1"/>
    <property type="molecule type" value="Genomic_DNA"/>
</dbReference>
<dbReference type="PANTHER" id="PTHR35795:SF1">
    <property type="entry name" value="BIS(5'-NUCLEOSYL)-TETRAPHOSPHATASE, SYMMETRICAL"/>
    <property type="match status" value="1"/>
</dbReference>
<dbReference type="AlphaFoldDB" id="A0A9N7PJN7"/>
<keyword evidence="5" id="KW-0408">Iron</keyword>
<dbReference type="GO" id="GO:0046872">
    <property type="term" value="F:metal ion binding"/>
    <property type="evidence" value="ECO:0007669"/>
    <property type="project" value="UniProtKB-KW"/>
</dbReference>
<keyword evidence="2" id="KW-0479">Metal-binding</keyword>
<evidence type="ECO:0000256" key="6">
    <source>
        <dbReference type="ARBA" id="ARBA00049417"/>
    </source>
</evidence>
<feature type="domain" description="HD" evidence="7">
    <location>
        <begin position="19"/>
        <end position="134"/>
    </location>
</feature>
<dbReference type="Gene3D" id="1.10.3210.10">
    <property type="entry name" value="Hypothetical protein af1432"/>
    <property type="match status" value="1"/>
</dbReference>
<evidence type="ECO:0000256" key="4">
    <source>
        <dbReference type="ARBA" id="ARBA00022801"/>
    </source>
</evidence>
<proteinExistence type="predicted"/>
<dbReference type="OrthoDB" id="5295945at2"/>
<gene>
    <name evidence="9" type="primary">yqeK</name>
    <name evidence="8" type="ORF">CP523_10680</name>
    <name evidence="9" type="ORF">NH397_03025</name>
</gene>
<dbReference type="Proteomes" id="UP001055437">
    <property type="component" value="Chromosome"/>
</dbReference>
<organism evidence="8 10">
    <name type="scientific">Clostridium septicum</name>
    <dbReference type="NCBI Taxonomy" id="1504"/>
    <lineage>
        <taxon>Bacteria</taxon>
        <taxon>Bacillati</taxon>
        <taxon>Bacillota</taxon>
        <taxon>Clostridia</taxon>
        <taxon>Eubacteriales</taxon>
        <taxon>Clostridiaceae</taxon>
        <taxon>Clostridium</taxon>
    </lineage>
</organism>
<evidence type="ECO:0000256" key="2">
    <source>
        <dbReference type="ARBA" id="ARBA00022723"/>
    </source>
</evidence>
<protein>
    <recommendedName>
        <fullName evidence="1">bis(5'-nucleosyl)-tetraphosphatase (symmetrical)</fullName>
        <ecNumber evidence="1">3.6.1.41</ecNumber>
    </recommendedName>
</protein>
<dbReference type="GO" id="GO:0000166">
    <property type="term" value="F:nucleotide binding"/>
    <property type="evidence" value="ECO:0007669"/>
    <property type="project" value="UniProtKB-KW"/>
</dbReference>
<evidence type="ECO:0000256" key="3">
    <source>
        <dbReference type="ARBA" id="ARBA00022741"/>
    </source>
</evidence>
<keyword evidence="3" id="KW-0547">Nucleotide-binding</keyword>
<keyword evidence="4 9" id="KW-0378">Hydrolase</keyword>
<dbReference type="GO" id="GO:0008803">
    <property type="term" value="F:bis(5'-nucleosyl)-tetraphosphatase (symmetrical) activity"/>
    <property type="evidence" value="ECO:0007669"/>
    <property type="project" value="UniProtKB-EC"/>
</dbReference>
<evidence type="ECO:0000313" key="10">
    <source>
        <dbReference type="Proteomes" id="UP000280586"/>
    </source>
</evidence>
<evidence type="ECO:0000256" key="5">
    <source>
        <dbReference type="ARBA" id="ARBA00023004"/>
    </source>
</evidence>
<dbReference type="PROSITE" id="PS51831">
    <property type="entry name" value="HD"/>
    <property type="match status" value="1"/>
</dbReference>
<dbReference type="KEGG" id="csep:CP523_10680"/>